<organism evidence="2 3">
    <name type="scientific">Ramlibacter algicola</name>
    <dbReference type="NCBI Taxonomy" id="2795217"/>
    <lineage>
        <taxon>Bacteria</taxon>
        <taxon>Pseudomonadati</taxon>
        <taxon>Pseudomonadota</taxon>
        <taxon>Betaproteobacteria</taxon>
        <taxon>Burkholderiales</taxon>
        <taxon>Comamonadaceae</taxon>
        <taxon>Ramlibacter</taxon>
    </lineage>
</organism>
<evidence type="ECO:0000259" key="1">
    <source>
        <dbReference type="Pfam" id="PF21926"/>
    </source>
</evidence>
<dbReference type="AlphaFoldDB" id="A0A934Q1U5"/>
<comment type="caution">
    <text evidence="2">The sequence shown here is derived from an EMBL/GenBank/DDBJ whole genome shotgun (WGS) entry which is preliminary data.</text>
</comment>
<dbReference type="InterPro" id="IPR054597">
    <property type="entry name" value="FeeM_cat"/>
</dbReference>
<reference evidence="2" key="1">
    <citation type="submission" date="2020-12" db="EMBL/GenBank/DDBJ databases">
        <title>Ramlibacter sp. nov., isolated from a freshwater alga, Cryptomonas.</title>
        <authorList>
            <person name="Kim H.M."/>
            <person name="Jeon C.O."/>
        </authorList>
    </citation>
    <scope>NUCLEOTIDE SEQUENCE</scope>
    <source>
        <strain evidence="2">CrO1</strain>
    </source>
</reference>
<sequence>MFGFELDGETVGTVRVVPMGYGLTLSETLFAQLGEAAPAARTCDWEVGRLVLAPEYRSDVGALRHCLLMALRYGVAHAHISSLYATCTHALSRLYRRLGWEAFANEVPLAGTDKSYTLIRAQAGPLMATLSGQRAAVTAQ</sequence>
<accession>A0A934Q1U5</accession>
<feature type="domain" description="N-acyl amino acid synthase FeeM catalytic core" evidence="1">
    <location>
        <begin position="2"/>
        <end position="120"/>
    </location>
</feature>
<dbReference type="Proteomes" id="UP000617041">
    <property type="component" value="Unassembled WGS sequence"/>
</dbReference>
<dbReference type="Gene3D" id="3.40.630.30">
    <property type="match status" value="1"/>
</dbReference>
<dbReference type="InterPro" id="IPR016181">
    <property type="entry name" value="Acyl_CoA_acyltransferase"/>
</dbReference>
<dbReference type="RefSeq" id="WP_200788334.1">
    <property type="nucleotide sequence ID" value="NZ_JAEDAO010000001.1"/>
</dbReference>
<dbReference type="EMBL" id="JAEDAO010000001">
    <property type="protein sequence ID" value="MBK0393361.1"/>
    <property type="molecule type" value="Genomic_DNA"/>
</dbReference>
<protein>
    <submittedName>
        <fullName evidence="2">N-acetyltransferase</fullName>
    </submittedName>
</protein>
<proteinExistence type="predicted"/>
<keyword evidence="3" id="KW-1185">Reference proteome</keyword>
<evidence type="ECO:0000313" key="3">
    <source>
        <dbReference type="Proteomes" id="UP000617041"/>
    </source>
</evidence>
<name>A0A934Q1U5_9BURK</name>
<evidence type="ECO:0000313" key="2">
    <source>
        <dbReference type="EMBL" id="MBK0393361.1"/>
    </source>
</evidence>
<gene>
    <name evidence="2" type="ORF">I8E28_12230</name>
</gene>
<dbReference type="Pfam" id="PF21926">
    <property type="entry name" value="FeeM"/>
    <property type="match status" value="1"/>
</dbReference>
<dbReference type="SUPFAM" id="SSF55729">
    <property type="entry name" value="Acyl-CoA N-acyltransferases (Nat)"/>
    <property type="match status" value="1"/>
</dbReference>